<evidence type="ECO:0000259" key="2">
    <source>
        <dbReference type="PROSITE" id="PS51462"/>
    </source>
</evidence>
<protein>
    <submittedName>
        <fullName evidence="3">NUDIX hydrolase</fullName>
    </submittedName>
</protein>
<name>A0ABT0FZ15_9ACTN</name>
<dbReference type="PROSITE" id="PS51462">
    <property type="entry name" value="NUDIX"/>
    <property type="match status" value="1"/>
</dbReference>
<dbReference type="Proteomes" id="UP001317259">
    <property type="component" value="Unassembled WGS sequence"/>
</dbReference>
<gene>
    <name evidence="3" type="ORF">MF672_027890</name>
</gene>
<sequence length="185" mass="20744">MSARTSLLRQIQDISPWDGTEAGHVADVSAWIAGGAPLYRTRRPDIPDPHLVSYFVALDGEGDLLLVHHRKSGLWLPSGGHVEPDEDPWDTVVRECQEELHTAAVPSPLTGPRPFFLTSTRTRGPSPHTDVSLWYVLEVEAITSYDRREFAGIRWLSPRRTLDEPLDRLDPHMHRFAGKLLAALS</sequence>
<keyword evidence="4" id="KW-1185">Reference proteome</keyword>
<dbReference type="Pfam" id="PF00293">
    <property type="entry name" value="NUDIX"/>
    <property type="match status" value="1"/>
</dbReference>
<dbReference type="SUPFAM" id="SSF55811">
    <property type="entry name" value="Nudix"/>
    <property type="match status" value="1"/>
</dbReference>
<dbReference type="InterPro" id="IPR051325">
    <property type="entry name" value="Nudix_hydrolase_domain"/>
</dbReference>
<dbReference type="GO" id="GO:0016787">
    <property type="term" value="F:hydrolase activity"/>
    <property type="evidence" value="ECO:0007669"/>
    <property type="project" value="UniProtKB-KW"/>
</dbReference>
<proteinExistence type="predicted"/>
<keyword evidence="1 3" id="KW-0378">Hydrolase</keyword>
<dbReference type="PANTHER" id="PTHR21340:SF0">
    <property type="entry name" value="BIS(5'-NUCLEOSYL)-TETRAPHOSPHATASE [ASYMMETRICAL]"/>
    <property type="match status" value="1"/>
</dbReference>
<dbReference type="InterPro" id="IPR000086">
    <property type="entry name" value="NUDIX_hydrolase_dom"/>
</dbReference>
<reference evidence="3 4" key="1">
    <citation type="submission" date="2022-04" db="EMBL/GenBank/DDBJ databases">
        <title>Genome draft of Actinomadura sp. ATCC 31491.</title>
        <authorList>
            <person name="Shi X."/>
            <person name="Du Y."/>
        </authorList>
    </citation>
    <scope>NUCLEOTIDE SEQUENCE [LARGE SCALE GENOMIC DNA]</scope>
    <source>
        <strain evidence="3 4">ATCC 31491</strain>
    </source>
</reference>
<dbReference type="InterPro" id="IPR015797">
    <property type="entry name" value="NUDIX_hydrolase-like_dom_sf"/>
</dbReference>
<dbReference type="RefSeq" id="WP_242375912.1">
    <property type="nucleotide sequence ID" value="NZ_JAKRKC020000001.1"/>
</dbReference>
<dbReference type="EMBL" id="JAKRKC020000001">
    <property type="protein sequence ID" value="MCK2217586.1"/>
    <property type="molecule type" value="Genomic_DNA"/>
</dbReference>
<accession>A0ABT0FZ15</accession>
<evidence type="ECO:0000313" key="4">
    <source>
        <dbReference type="Proteomes" id="UP001317259"/>
    </source>
</evidence>
<comment type="caution">
    <text evidence="3">The sequence shown here is derived from an EMBL/GenBank/DDBJ whole genome shotgun (WGS) entry which is preliminary data.</text>
</comment>
<dbReference type="PANTHER" id="PTHR21340">
    <property type="entry name" value="DIADENOSINE 5,5-P1,P4-TETRAPHOSPHATE PYROPHOSPHOHYDROLASE MUTT"/>
    <property type="match status" value="1"/>
</dbReference>
<evidence type="ECO:0000256" key="1">
    <source>
        <dbReference type="ARBA" id="ARBA00022801"/>
    </source>
</evidence>
<evidence type="ECO:0000313" key="3">
    <source>
        <dbReference type="EMBL" id="MCK2217586.1"/>
    </source>
</evidence>
<dbReference type="Gene3D" id="3.90.79.10">
    <property type="entry name" value="Nucleoside Triphosphate Pyrophosphohydrolase"/>
    <property type="match status" value="1"/>
</dbReference>
<feature type="domain" description="Nudix hydrolase" evidence="2">
    <location>
        <begin position="47"/>
        <end position="182"/>
    </location>
</feature>
<organism evidence="3 4">
    <name type="scientific">Actinomadura luzonensis</name>
    <dbReference type="NCBI Taxonomy" id="2805427"/>
    <lineage>
        <taxon>Bacteria</taxon>
        <taxon>Bacillati</taxon>
        <taxon>Actinomycetota</taxon>
        <taxon>Actinomycetes</taxon>
        <taxon>Streptosporangiales</taxon>
        <taxon>Thermomonosporaceae</taxon>
        <taxon>Actinomadura</taxon>
    </lineage>
</organism>